<accession>A0AAD5SK14</accession>
<dbReference type="AlphaFoldDB" id="A0AAD5SK14"/>
<name>A0AAD5SK14_9FUNG</name>
<reference evidence="2" key="1">
    <citation type="submission" date="2020-05" db="EMBL/GenBank/DDBJ databases">
        <title>Phylogenomic resolution of chytrid fungi.</title>
        <authorList>
            <person name="Stajich J.E."/>
            <person name="Amses K."/>
            <person name="Simmons R."/>
            <person name="Seto K."/>
            <person name="Myers J."/>
            <person name="Bonds A."/>
            <person name="Quandt C.A."/>
            <person name="Barry K."/>
            <person name="Liu P."/>
            <person name="Grigoriev I."/>
            <person name="Longcore J.E."/>
            <person name="James T.Y."/>
        </authorList>
    </citation>
    <scope>NUCLEOTIDE SEQUENCE</scope>
    <source>
        <strain evidence="2">JEL0318</strain>
    </source>
</reference>
<organism evidence="2 3">
    <name type="scientific">Rhizophlyctis rosea</name>
    <dbReference type="NCBI Taxonomy" id="64517"/>
    <lineage>
        <taxon>Eukaryota</taxon>
        <taxon>Fungi</taxon>
        <taxon>Fungi incertae sedis</taxon>
        <taxon>Chytridiomycota</taxon>
        <taxon>Chytridiomycota incertae sedis</taxon>
        <taxon>Chytridiomycetes</taxon>
        <taxon>Rhizophlyctidales</taxon>
        <taxon>Rhizophlyctidaceae</taxon>
        <taxon>Rhizophlyctis</taxon>
    </lineage>
</organism>
<feature type="compositionally biased region" description="Acidic residues" evidence="1">
    <location>
        <begin position="1"/>
        <end position="13"/>
    </location>
</feature>
<proteinExistence type="predicted"/>
<feature type="compositionally biased region" description="Low complexity" evidence="1">
    <location>
        <begin position="29"/>
        <end position="46"/>
    </location>
</feature>
<feature type="region of interest" description="Disordered" evidence="1">
    <location>
        <begin position="1"/>
        <end position="75"/>
    </location>
</feature>
<evidence type="ECO:0000313" key="2">
    <source>
        <dbReference type="EMBL" id="KAJ3055213.1"/>
    </source>
</evidence>
<comment type="caution">
    <text evidence="2">The sequence shown here is derived from an EMBL/GenBank/DDBJ whole genome shotgun (WGS) entry which is preliminary data.</text>
</comment>
<keyword evidence="3" id="KW-1185">Reference proteome</keyword>
<protein>
    <submittedName>
        <fullName evidence="2">Uncharacterized protein</fullName>
    </submittedName>
</protein>
<dbReference type="EMBL" id="JADGJD010000090">
    <property type="protein sequence ID" value="KAJ3055213.1"/>
    <property type="molecule type" value="Genomic_DNA"/>
</dbReference>
<feature type="compositionally biased region" description="Acidic residues" evidence="1">
    <location>
        <begin position="57"/>
        <end position="68"/>
    </location>
</feature>
<sequence>MEGDYDEPNDFIDEAPRTPWVKPTDTEETLPSSSQPISSQSGSSQSSPPPPITTPPLEDDLPDPDDDGTPPHLFDLPSKVLDTTFELLRDGIKTRRIPMAFFVELLVVCERFRQLVSIHHDEIAKHHVSFVKGRLDAFRAVNHRSDLIRMLQDKPHLFRNPILDVRDITQFVLFSAYRCRRIPEYLRTHVLSLDYDHHCSLSRIKNSKVAAFSHDYHQYHSTEQVADTSLCILKDPEVVPVSPLRTQRETDLVCMHGDGSKRKWAWAFPLLSGLFGEEDRICLVGEDGIYIIA</sequence>
<evidence type="ECO:0000313" key="3">
    <source>
        <dbReference type="Proteomes" id="UP001212841"/>
    </source>
</evidence>
<gene>
    <name evidence="2" type="ORF">HK097_011214</name>
</gene>
<dbReference type="Proteomes" id="UP001212841">
    <property type="component" value="Unassembled WGS sequence"/>
</dbReference>
<evidence type="ECO:0000256" key="1">
    <source>
        <dbReference type="SAM" id="MobiDB-lite"/>
    </source>
</evidence>